<dbReference type="InterPro" id="IPR050221">
    <property type="entry name" value="26S_Proteasome_ATPase"/>
</dbReference>
<organism evidence="5 6">
    <name type="scientific">Dyella flagellata</name>
    <dbReference type="NCBI Taxonomy" id="1867833"/>
    <lineage>
        <taxon>Bacteria</taxon>
        <taxon>Pseudomonadati</taxon>
        <taxon>Pseudomonadota</taxon>
        <taxon>Gammaproteobacteria</taxon>
        <taxon>Lysobacterales</taxon>
        <taxon>Rhodanobacteraceae</taxon>
        <taxon>Dyella</taxon>
    </lineage>
</organism>
<comment type="similarity">
    <text evidence="1">Belongs to the AAA ATPase family.</text>
</comment>
<protein>
    <submittedName>
        <fullName evidence="5">ATPase AAA</fullName>
    </submittedName>
</protein>
<dbReference type="PANTHER" id="PTHR23073">
    <property type="entry name" value="26S PROTEASOME REGULATORY SUBUNIT"/>
    <property type="match status" value="1"/>
</dbReference>
<dbReference type="EMBL" id="BSOA01000044">
    <property type="protein sequence ID" value="GLQ89926.1"/>
    <property type="molecule type" value="Genomic_DNA"/>
</dbReference>
<dbReference type="InterPro" id="IPR003959">
    <property type="entry name" value="ATPase_AAA_core"/>
</dbReference>
<accession>A0ABQ5XFC0</accession>
<dbReference type="Pfam" id="PF22977">
    <property type="entry name" value="WHD"/>
    <property type="match status" value="1"/>
</dbReference>
<dbReference type="InterPro" id="IPR027417">
    <property type="entry name" value="P-loop_NTPase"/>
</dbReference>
<feature type="domain" description="AAA+ ATPase" evidence="4">
    <location>
        <begin position="459"/>
        <end position="591"/>
    </location>
</feature>
<dbReference type="CDD" id="cd19481">
    <property type="entry name" value="RecA-like_protease"/>
    <property type="match status" value="1"/>
</dbReference>
<dbReference type="SMART" id="SM00382">
    <property type="entry name" value="AAA"/>
    <property type="match status" value="1"/>
</dbReference>
<dbReference type="Proteomes" id="UP001156627">
    <property type="component" value="Unassembled WGS sequence"/>
</dbReference>
<keyword evidence="6" id="KW-1185">Reference proteome</keyword>
<evidence type="ECO:0000259" key="4">
    <source>
        <dbReference type="SMART" id="SM00382"/>
    </source>
</evidence>
<dbReference type="InterPro" id="IPR054472">
    <property type="entry name" value="WHD"/>
</dbReference>
<keyword evidence="2" id="KW-0547">Nucleotide-binding</keyword>
<dbReference type="Gene3D" id="3.40.50.300">
    <property type="entry name" value="P-loop containing nucleotide triphosphate hydrolases"/>
    <property type="match status" value="1"/>
</dbReference>
<comment type="caution">
    <text evidence="5">The sequence shown here is derived from an EMBL/GenBank/DDBJ whole genome shotgun (WGS) entry which is preliminary data.</text>
</comment>
<dbReference type="InterPro" id="IPR003593">
    <property type="entry name" value="AAA+_ATPase"/>
</dbReference>
<dbReference type="SUPFAM" id="SSF52540">
    <property type="entry name" value="P-loop containing nucleoside triphosphate hydrolases"/>
    <property type="match status" value="1"/>
</dbReference>
<reference evidence="6" key="1">
    <citation type="journal article" date="2019" name="Int. J. Syst. Evol. Microbiol.">
        <title>The Global Catalogue of Microorganisms (GCM) 10K type strain sequencing project: providing services to taxonomists for standard genome sequencing and annotation.</title>
        <authorList>
            <consortium name="The Broad Institute Genomics Platform"/>
            <consortium name="The Broad Institute Genome Sequencing Center for Infectious Disease"/>
            <person name="Wu L."/>
            <person name="Ma J."/>
        </authorList>
    </citation>
    <scope>NUCLEOTIDE SEQUENCE [LARGE SCALE GENOMIC DNA]</scope>
    <source>
        <strain evidence="6">NBRC 111981</strain>
    </source>
</reference>
<proteinExistence type="inferred from homology"/>
<evidence type="ECO:0000256" key="2">
    <source>
        <dbReference type="ARBA" id="ARBA00022741"/>
    </source>
</evidence>
<keyword evidence="3" id="KW-0067">ATP-binding</keyword>
<evidence type="ECO:0000256" key="1">
    <source>
        <dbReference type="ARBA" id="ARBA00006914"/>
    </source>
</evidence>
<sequence length="681" mass="76434">MTLAPALYPITMLARLDRLIEREILRLRARYQMSLDEFRGLYISDAQVDELIAQAYANAGLEECDDIATDGDEIVRDNEPKWERLRQAFSLAPCEEDLILIALAPELDLKYETLYAYLNNDITRKWPTTDLARRLLGDAAAVESALDRLRRIDVLQLIEVPSSRPSLLNTGFAPNPALVRHLLGTTRKSDASSTAPLSHDAQLLARLIQLLGPRSNDPPVLVLQAATRYERESLAVGLADRLGLPWRCLDLAVLRREGLPLQKALKQCAFECRLQATVLLLEGLEALGEREMQAPAELNGCLDLPISPMLIAVHAQTPWRDLLGQRRALPLCLQAPSFTTRAALWQQAAPTLSTEDCAVLAERFAFSARQIETAIADAEDLRILHGLPSFDAKLLRHAARQQLQSQLGALASKIDRACDWSDLVLPDDVLERLREIAAAIRYRHRVYHEWGFLERDRGGGMRVLFAGASGTGKTMTASVIAHELDLDLYRIDLSGIVSKYIGDTEKNLDRIFDAASAHNAVLFFDEADAMFGKRSEVKDAHDRYANIEVAYLLQKLEEHSGVVMLATNFKRNIDEAFTRRMHYVVDFPKPDATLRERLWRGMFPERAPLQPDVDFEFLARQFELPGGDIRTTALDAAFLAAQEQQAIGMQHVVRALARQMAKQGTAPSPIDFKQYHALLRR</sequence>
<gene>
    <name evidence="5" type="ORF">GCM10007898_35010</name>
</gene>
<evidence type="ECO:0000256" key="3">
    <source>
        <dbReference type="ARBA" id="ARBA00022840"/>
    </source>
</evidence>
<dbReference type="RefSeq" id="WP_284333362.1">
    <property type="nucleotide sequence ID" value="NZ_BSOA01000044.1"/>
</dbReference>
<evidence type="ECO:0000313" key="5">
    <source>
        <dbReference type="EMBL" id="GLQ89926.1"/>
    </source>
</evidence>
<dbReference type="Pfam" id="PF00004">
    <property type="entry name" value="AAA"/>
    <property type="match status" value="1"/>
</dbReference>
<name>A0ABQ5XFC0_9GAMM</name>
<evidence type="ECO:0000313" key="6">
    <source>
        <dbReference type="Proteomes" id="UP001156627"/>
    </source>
</evidence>